<dbReference type="Gene3D" id="3.40.50.300">
    <property type="entry name" value="P-loop containing nucleotide triphosphate hydrolases"/>
    <property type="match status" value="1"/>
</dbReference>
<dbReference type="OrthoDB" id="5790493at2"/>
<feature type="domain" description="Bacterial type II secretion system protein E" evidence="2">
    <location>
        <begin position="194"/>
        <end position="208"/>
    </location>
</feature>
<dbReference type="Proteomes" id="UP000295367">
    <property type="component" value="Unassembled WGS sequence"/>
</dbReference>
<dbReference type="NCBIfam" id="TIGR01420">
    <property type="entry name" value="pilT_fam"/>
    <property type="match status" value="1"/>
</dbReference>
<reference evidence="3 4" key="1">
    <citation type="submission" date="2019-03" db="EMBL/GenBank/DDBJ databases">
        <title>Genomic Encyclopedia of Type Strains, Phase IV (KMG-IV): sequencing the most valuable type-strain genomes for metagenomic binning, comparative biology and taxonomic classification.</title>
        <authorList>
            <person name="Goeker M."/>
        </authorList>
    </citation>
    <scope>NUCLEOTIDE SEQUENCE [LARGE SCALE GENOMIC DNA]</scope>
    <source>
        <strain evidence="3 4">DSM 100309</strain>
    </source>
</reference>
<dbReference type="CDD" id="cd01131">
    <property type="entry name" value="PilT"/>
    <property type="match status" value="1"/>
</dbReference>
<dbReference type="EMBL" id="SMCO01000001">
    <property type="protein sequence ID" value="TCV90458.1"/>
    <property type="molecule type" value="Genomic_DNA"/>
</dbReference>
<dbReference type="PANTHER" id="PTHR30486">
    <property type="entry name" value="TWITCHING MOTILITY PROTEIN PILT"/>
    <property type="match status" value="1"/>
</dbReference>
<dbReference type="Pfam" id="PF00437">
    <property type="entry name" value="T2SSE"/>
    <property type="match status" value="1"/>
</dbReference>
<accession>A0A4R3YGT7</accession>
<protein>
    <submittedName>
        <fullName evidence="3">Twitching motility protein PilU</fullName>
    </submittedName>
</protein>
<dbReference type="InterPro" id="IPR006321">
    <property type="entry name" value="PilT/PilU"/>
</dbReference>
<dbReference type="InterPro" id="IPR001482">
    <property type="entry name" value="T2SS/T4SS_dom"/>
</dbReference>
<dbReference type="GO" id="GO:0016887">
    <property type="term" value="F:ATP hydrolysis activity"/>
    <property type="evidence" value="ECO:0007669"/>
    <property type="project" value="InterPro"/>
</dbReference>
<proteinExistence type="inferred from homology"/>
<name>A0A4R3YGT7_9PROT</name>
<dbReference type="GO" id="GO:0005524">
    <property type="term" value="F:ATP binding"/>
    <property type="evidence" value="ECO:0007669"/>
    <property type="project" value="InterPro"/>
</dbReference>
<organism evidence="3 4">
    <name type="scientific">Sulfurirhabdus autotrophica</name>
    <dbReference type="NCBI Taxonomy" id="1706046"/>
    <lineage>
        <taxon>Bacteria</taxon>
        <taxon>Pseudomonadati</taxon>
        <taxon>Pseudomonadota</taxon>
        <taxon>Betaproteobacteria</taxon>
        <taxon>Nitrosomonadales</taxon>
        <taxon>Sulfuricellaceae</taxon>
        <taxon>Sulfurirhabdus</taxon>
    </lineage>
</organism>
<keyword evidence="4" id="KW-1185">Reference proteome</keyword>
<dbReference type="PANTHER" id="PTHR30486:SF12">
    <property type="entry name" value="TYPE IV PILUS ATPASE PILU"/>
    <property type="match status" value="1"/>
</dbReference>
<dbReference type="InterPro" id="IPR050921">
    <property type="entry name" value="T4SS_GSP_E_ATPase"/>
</dbReference>
<dbReference type="AlphaFoldDB" id="A0A4R3YGT7"/>
<dbReference type="RefSeq" id="WP_124947605.1">
    <property type="nucleotide sequence ID" value="NZ_BHVT01000073.1"/>
</dbReference>
<evidence type="ECO:0000259" key="2">
    <source>
        <dbReference type="PROSITE" id="PS00662"/>
    </source>
</evidence>
<sequence length="352" mass="38923">MADIKVLLKMMLEFGASDLFLTAGTTPHFKIDGATRPANVPALKPGESTQLVYELMNQQQRHEFETAKECNFALTLDGEARFRVNVYYQRGEVSAVIRLIKSVIPSFEKLGLPEQAKVLSLLKRGLVLMVGAAGSGKSTTMAAMVAYRAKMMEGHILTIEDPIEFLFSHDRSIVEQREVGLDTLSFGDALRNAMREAPDVIVIGEIRDRLTAQNAIMYAEAGVLCISTMHANNANQAVDRIINFFPEEAHKQVLLDLSLNLKGVISQRLLPGLNGKQVLATEILLQSAYVTDMIQKGQTHTLKDAIKKGADVGMQIFDDSLYTLYKEGRISKEEAISNADSHTDLALRIRLT</sequence>
<dbReference type="SMART" id="SM00382">
    <property type="entry name" value="AAA"/>
    <property type="match status" value="1"/>
</dbReference>
<dbReference type="Gene3D" id="3.30.450.90">
    <property type="match status" value="1"/>
</dbReference>
<gene>
    <name evidence="3" type="ORF">EDC63_101431</name>
</gene>
<evidence type="ECO:0000313" key="4">
    <source>
        <dbReference type="Proteomes" id="UP000295367"/>
    </source>
</evidence>
<comment type="caution">
    <text evidence="3">The sequence shown here is derived from an EMBL/GenBank/DDBJ whole genome shotgun (WGS) entry which is preliminary data.</text>
</comment>
<evidence type="ECO:0000313" key="3">
    <source>
        <dbReference type="EMBL" id="TCV90458.1"/>
    </source>
</evidence>
<evidence type="ECO:0000256" key="1">
    <source>
        <dbReference type="ARBA" id="ARBA00006611"/>
    </source>
</evidence>
<dbReference type="SUPFAM" id="SSF52540">
    <property type="entry name" value="P-loop containing nucleoside triphosphate hydrolases"/>
    <property type="match status" value="1"/>
</dbReference>
<dbReference type="InterPro" id="IPR003593">
    <property type="entry name" value="AAA+_ATPase"/>
</dbReference>
<comment type="similarity">
    <text evidence="1">Belongs to the GSP E family.</text>
</comment>
<dbReference type="InterPro" id="IPR027417">
    <property type="entry name" value="P-loop_NTPase"/>
</dbReference>
<dbReference type="PROSITE" id="PS00662">
    <property type="entry name" value="T2SP_E"/>
    <property type="match status" value="1"/>
</dbReference>